<dbReference type="PROSITE" id="PS50174">
    <property type="entry name" value="G_PATCH"/>
    <property type="match status" value="1"/>
</dbReference>
<evidence type="ECO:0000313" key="5">
    <source>
        <dbReference type="Proteomes" id="UP000275408"/>
    </source>
</evidence>
<feature type="domain" description="G-patch" evidence="3">
    <location>
        <begin position="11"/>
        <end position="57"/>
    </location>
</feature>
<dbReference type="AlphaFoldDB" id="A0A3M6V2E3"/>
<reference evidence="4 5" key="1">
    <citation type="journal article" date="2018" name="Sci. Rep.">
        <title>Comparative analysis of the Pocillopora damicornis genome highlights role of immune system in coral evolution.</title>
        <authorList>
            <person name="Cunning R."/>
            <person name="Bay R.A."/>
            <person name="Gillette P."/>
            <person name="Baker A.C."/>
            <person name="Traylor-Knowles N."/>
        </authorList>
    </citation>
    <scope>NUCLEOTIDE SEQUENCE [LARGE SCALE GENOMIC DNA]</scope>
    <source>
        <strain evidence="4">RSMAS</strain>
        <tissue evidence="4">Whole animal</tissue>
    </source>
</reference>
<organism evidence="4 5">
    <name type="scientific">Pocillopora damicornis</name>
    <name type="common">Cauliflower coral</name>
    <name type="synonym">Millepora damicornis</name>
    <dbReference type="NCBI Taxonomy" id="46731"/>
    <lineage>
        <taxon>Eukaryota</taxon>
        <taxon>Metazoa</taxon>
        <taxon>Cnidaria</taxon>
        <taxon>Anthozoa</taxon>
        <taxon>Hexacorallia</taxon>
        <taxon>Scleractinia</taxon>
        <taxon>Astrocoeniina</taxon>
        <taxon>Pocilloporidae</taxon>
        <taxon>Pocillopora</taxon>
    </lineage>
</organism>
<feature type="compositionally biased region" description="Low complexity" evidence="2">
    <location>
        <begin position="93"/>
        <end position="104"/>
    </location>
</feature>
<evidence type="ECO:0000256" key="1">
    <source>
        <dbReference type="ARBA" id="ARBA00040365"/>
    </source>
</evidence>
<dbReference type="GO" id="GO:0003676">
    <property type="term" value="F:nucleic acid binding"/>
    <property type="evidence" value="ECO:0007669"/>
    <property type="project" value="InterPro"/>
</dbReference>
<dbReference type="InterPro" id="IPR050656">
    <property type="entry name" value="PINX1"/>
</dbReference>
<dbReference type="GO" id="GO:0005730">
    <property type="term" value="C:nucleolus"/>
    <property type="evidence" value="ECO:0007669"/>
    <property type="project" value="TreeGrafter"/>
</dbReference>
<dbReference type="OrthoDB" id="10019757at2759"/>
<dbReference type="Proteomes" id="UP000275408">
    <property type="component" value="Unassembled WGS sequence"/>
</dbReference>
<name>A0A3M6V2E3_POCDA</name>
<feature type="compositionally biased region" description="Acidic residues" evidence="2">
    <location>
        <begin position="124"/>
        <end position="133"/>
    </location>
</feature>
<proteinExistence type="predicted"/>
<dbReference type="SMART" id="SM00443">
    <property type="entry name" value="G_patch"/>
    <property type="match status" value="1"/>
</dbReference>
<feature type="region of interest" description="Disordered" evidence="2">
    <location>
        <begin position="92"/>
        <end position="138"/>
    </location>
</feature>
<evidence type="ECO:0000313" key="4">
    <source>
        <dbReference type="EMBL" id="RMX60062.1"/>
    </source>
</evidence>
<dbReference type="EMBL" id="RCHS01000245">
    <property type="protein sequence ID" value="RMX60062.1"/>
    <property type="molecule type" value="Genomic_DNA"/>
</dbReference>
<dbReference type="PANTHER" id="PTHR23149:SF9">
    <property type="entry name" value="G PATCH DOMAIN-CONTAINING PROTEIN 4"/>
    <property type="match status" value="1"/>
</dbReference>
<feature type="region of interest" description="Disordered" evidence="2">
    <location>
        <begin position="172"/>
        <end position="239"/>
    </location>
</feature>
<feature type="compositionally biased region" description="Basic residues" evidence="2">
    <location>
        <begin position="228"/>
        <end position="239"/>
    </location>
</feature>
<comment type="caution">
    <text evidence="4">The sequence shown here is derived from an EMBL/GenBank/DDBJ whole genome shotgun (WGS) entry which is preliminary data.</text>
</comment>
<dbReference type="InterPro" id="IPR000467">
    <property type="entry name" value="G_patch_dom"/>
</dbReference>
<evidence type="ECO:0000259" key="3">
    <source>
        <dbReference type="PROSITE" id="PS50174"/>
    </source>
</evidence>
<evidence type="ECO:0000256" key="2">
    <source>
        <dbReference type="SAM" id="MobiDB-lite"/>
    </source>
</evidence>
<protein>
    <recommendedName>
        <fullName evidence="1">G patch domain-containing protein 4</fullName>
    </recommendedName>
</protein>
<accession>A0A3M6V2E3</accession>
<dbReference type="Pfam" id="PF01585">
    <property type="entry name" value="G-patch"/>
    <property type="match status" value="1"/>
</dbReference>
<keyword evidence="5" id="KW-1185">Reference proteome</keyword>
<feature type="compositionally biased region" description="Basic residues" evidence="2">
    <location>
        <begin position="180"/>
        <end position="201"/>
    </location>
</feature>
<dbReference type="STRING" id="46731.A0A3M6V2E3"/>
<feature type="compositionally biased region" description="Basic and acidic residues" evidence="2">
    <location>
        <begin position="213"/>
        <end position="227"/>
    </location>
</feature>
<gene>
    <name evidence="4" type="ORF">pdam_00004517</name>
</gene>
<dbReference type="PANTHER" id="PTHR23149">
    <property type="entry name" value="G PATCH DOMAIN CONTAINING PROTEIN"/>
    <property type="match status" value="1"/>
</dbReference>
<sequence length="239" mass="26820">MANKLKEMGADTAFARKQLEKHGWAEGKGLGKEESGISKAIKVNIKTDTAGVGYDAGDQFSFHWWDHVFNKTAKSIVDGVEVVKSGKESCVISSKRPSKNSNKSLLYGRFVKASSQTPKRALSDSEEDTDEERDFSNLSTEDKVFQACGGRTAHNCKSTTEESCDANFNSKENCKEQKVREKKNKKSKKKEKDRKSGKIKRKYTETRNGQNFTDERGTNEGDTDNKQTKKKKKARKVTT</sequence>